<dbReference type="PANTHER" id="PTHR11040:SF44">
    <property type="entry name" value="PROTEIN ZNTC-RELATED"/>
    <property type="match status" value="1"/>
</dbReference>
<dbReference type="InterPro" id="IPR003689">
    <property type="entry name" value="ZIP"/>
</dbReference>
<dbReference type="Proteomes" id="UP000182444">
    <property type="component" value="Chromosome 1D"/>
</dbReference>
<evidence type="ECO:0000313" key="10">
    <source>
        <dbReference type="Proteomes" id="UP000182444"/>
    </source>
</evidence>
<feature type="region of interest" description="Disordered" evidence="5">
    <location>
        <begin position="205"/>
        <end position="261"/>
    </location>
</feature>
<sequence>MKTSHITVALLAAVATAATIRVDSGNAVTLDIVKRHGDHSVPHSHGDDEDEHDHDHDHDHEGHDHGEELTAEEKAAAKAAKLAERCKTPDRDLNIKYRIGALFAMMGMSALGVLPPVLMNSFFKVSIKSLPLTFLKQFGTGVVISTAIIHLMFGAVLQFMDNPCLGELSYEPTGPAFVLAGLFLAFVIEYTFTKLLEKRSDHLTAPHAHGHSHSDSNSDLEKTGPDVTENTLHISPSAAAAAPGTTHAHGDGNTHGHNHSGEISGGHGGHCLIDPTDKVSVMIMESGIIFHSILIGVTLVLAPNSNFTTLFIAILFHQMFEGVGLGSRIAGLVNTKLLLKLLMCLFFILITPIGMAIGLGVIDVYNGSGSKTTIWVLGVLNGLSAGVLLWAGVVEMLAFDWLFGDLVHTTKRRTIVAFAGLVAGLILMSLIGKWA</sequence>
<evidence type="ECO:0000313" key="8">
    <source>
        <dbReference type="EMBL" id="AOW03393.1"/>
    </source>
</evidence>
<feature type="transmembrane region" description="Helical" evidence="6">
    <location>
        <begin position="374"/>
        <end position="403"/>
    </location>
</feature>
<dbReference type="KEGG" id="yli:2910403"/>
<keyword evidence="3 6" id="KW-1133">Transmembrane helix</keyword>
<dbReference type="eggNOG" id="KOG1558">
    <property type="taxonomic scope" value="Eukaryota"/>
</dbReference>
<dbReference type="GeneID" id="2910403"/>
<name>A0A1D8NCN9_YARLL</name>
<dbReference type="Proteomes" id="UP000256601">
    <property type="component" value="Unassembled WGS sequence"/>
</dbReference>
<dbReference type="EMBL" id="CP017556">
    <property type="protein sequence ID" value="AOW03393.1"/>
    <property type="molecule type" value="Genomic_DNA"/>
</dbReference>
<feature type="compositionally biased region" description="Basic and acidic residues" evidence="5">
    <location>
        <begin position="212"/>
        <end position="224"/>
    </location>
</feature>
<protein>
    <submittedName>
        <fullName evidence="9">ZIP zinc transporter-domain-containing protein</fullName>
    </submittedName>
</protein>
<evidence type="ECO:0000256" key="2">
    <source>
        <dbReference type="ARBA" id="ARBA00022692"/>
    </source>
</evidence>
<feature type="transmembrane region" description="Helical" evidence="6">
    <location>
        <begin position="172"/>
        <end position="192"/>
    </location>
</feature>
<dbReference type="AlphaFoldDB" id="A0A1D8NCN9"/>
<feature type="compositionally biased region" description="Basic and acidic residues" evidence="5">
    <location>
        <begin position="37"/>
        <end position="46"/>
    </location>
</feature>
<feature type="compositionally biased region" description="Basic and acidic residues" evidence="5">
    <location>
        <begin position="53"/>
        <end position="69"/>
    </location>
</feature>
<dbReference type="PANTHER" id="PTHR11040">
    <property type="entry name" value="ZINC/IRON TRANSPORTER"/>
    <property type="match status" value="1"/>
</dbReference>
<evidence type="ECO:0000256" key="7">
    <source>
        <dbReference type="SAM" id="SignalP"/>
    </source>
</evidence>
<organism evidence="8 10">
    <name type="scientific">Yarrowia lipolytica</name>
    <name type="common">Candida lipolytica</name>
    <dbReference type="NCBI Taxonomy" id="4952"/>
    <lineage>
        <taxon>Eukaryota</taxon>
        <taxon>Fungi</taxon>
        <taxon>Dikarya</taxon>
        <taxon>Ascomycota</taxon>
        <taxon>Saccharomycotina</taxon>
        <taxon>Dipodascomycetes</taxon>
        <taxon>Dipodascales</taxon>
        <taxon>Dipodascales incertae sedis</taxon>
        <taxon>Yarrowia</taxon>
    </lineage>
</organism>
<evidence type="ECO:0000256" key="3">
    <source>
        <dbReference type="ARBA" id="ARBA00022989"/>
    </source>
</evidence>
<comment type="subcellular location">
    <subcellularLocation>
        <location evidence="1">Membrane</location>
        <topology evidence="1">Multi-pass membrane protein</topology>
    </subcellularLocation>
</comment>
<proteinExistence type="predicted"/>
<evidence type="ECO:0000313" key="11">
    <source>
        <dbReference type="Proteomes" id="UP000256601"/>
    </source>
</evidence>
<evidence type="ECO:0000256" key="1">
    <source>
        <dbReference type="ARBA" id="ARBA00004141"/>
    </source>
</evidence>
<dbReference type="GO" id="GO:0005886">
    <property type="term" value="C:plasma membrane"/>
    <property type="evidence" value="ECO:0007669"/>
    <property type="project" value="TreeGrafter"/>
</dbReference>
<keyword evidence="7" id="KW-0732">Signal</keyword>
<evidence type="ECO:0000256" key="4">
    <source>
        <dbReference type="ARBA" id="ARBA00023136"/>
    </source>
</evidence>
<feature type="chain" id="PRO_5036017816" evidence="7">
    <location>
        <begin position="20"/>
        <end position="435"/>
    </location>
</feature>
<feature type="transmembrane region" description="Helical" evidence="6">
    <location>
        <begin position="415"/>
        <end position="434"/>
    </location>
</feature>
<dbReference type="VEuPathDB" id="FungiDB:YALI0_D00759g"/>
<feature type="compositionally biased region" description="Low complexity" evidence="5">
    <location>
        <begin position="235"/>
        <end position="247"/>
    </location>
</feature>
<dbReference type="OMA" id="VHGGHTH"/>
<evidence type="ECO:0000256" key="5">
    <source>
        <dbReference type="SAM" id="MobiDB-lite"/>
    </source>
</evidence>
<dbReference type="Pfam" id="PF02535">
    <property type="entry name" value="Zip"/>
    <property type="match status" value="1"/>
</dbReference>
<feature type="region of interest" description="Disordered" evidence="5">
    <location>
        <begin position="37"/>
        <end position="69"/>
    </location>
</feature>
<feature type="transmembrane region" description="Helical" evidence="6">
    <location>
        <begin position="138"/>
        <end position="160"/>
    </location>
</feature>
<evidence type="ECO:0000313" key="9">
    <source>
        <dbReference type="EMBL" id="RDW22961.1"/>
    </source>
</evidence>
<keyword evidence="2 6" id="KW-0812">Transmembrane</keyword>
<reference evidence="9 11" key="2">
    <citation type="submission" date="2018-07" db="EMBL/GenBank/DDBJ databases">
        <title>Draft Genome Assemblies for Five Robust Yarrowia lipolytica Strains Exhibiting High Lipid Production and Pentose Sugar Utilization and Sugar Alcohol Secretion from Undetoxified Lignocellulosic Biomass Hydrolysates.</title>
        <authorList>
            <consortium name="DOE Joint Genome Institute"/>
            <person name="Walker C."/>
            <person name="Ryu S."/>
            <person name="Na H."/>
            <person name="Zane M."/>
            <person name="LaButti K."/>
            <person name="Lipzen A."/>
            <person name="Haridas S."/>
            <person name="Barry K."/>
            <person name="Grigoriev I.V."/>
            <person name="Quarterman J."/>
            <person name="Slininger P."/>
            <person name="Dien B."/>
            <person name="Trinh C.T."/>
        </authorList>
    </citation>
    <scope>NUCLEOTIDE SEQUENCE [LARGE SCALE GENOMIC DNA]</scope>
    <source>
        <strain evidence="9 11">YB392</strain>
    </source>
</reference>
<evidence type="ECO:0000256" key="6">
    <source>
        <dbReference type="SAM" id="Phobius"/>
    </source>
</evidence>
<dbReference type="GO" id="GO:0005385">
    <property type="term" value="F:zinc ion transmembrane transporter activity"/>
    <property type="evidence" value="ECO:0007669"/>
    <property type="project" value="TreeGrafter"/>
</dbReference>
<dbReference type="EMBL" id="KZ859130">
    <property type="protein sequence ID" value="RDW22961.1"/>
    <property type="molecule type" value="Genomic_DNA"/>
</dbReference>
<feature type="transmembrane region" description="Helical" evidence="6">
    <location>
        <begin position="337"/>
        <end position="362"/>
    </location>
</feature>
<dbReference type="VEuPathDB" id="FungiDB:YALI1_D00798g"/>
<accession>A0A1D8NCN9</accession>
<feature type="signal peptide" evidence="7">
    <location>
        <begin position="1"/>
        <end position="19"/>
    </location>
</feature>
<feature type="transmembrane region" description="Helical" evidence="6">
    <location>
        <begin position="99"/>
        <end position="118"/>
    </location>
</feature>
<reference evidence="8 10" key="1">
    <citation type="journal article" date="2016" name="PLoS ONE">
        <title>Sequence Assembly of Yarrowia lipolytica Strain W29/CLIB89 Shows Transposable Element Diversity.</title>
        <authorList>
            <person name="Magnan C."/>
            <person name="Yu J."/>
            <person name="Chang I."/>
            <person name="Jahn E."/>
            <person name="Kanomata Y."/>
            <person name="Wu J."/>
            <person name="Zeller M."/>
            <person name="Oakes M."/>
            <person name="Baldi P."/>
            <person name="Sandmeyer S."/>
        </authorList>
    </citation>
    <scope>NUCLEOTIDE SEQUENCE [LARGE SCALE GENOMIC DNA]</scope>
    <source>
        <strain evidence="8">CLIB89</strain>
        <strain evidence="10">CLIB89(W29)</strain>
    </source>
</reference>
<gene>
    <name evidence="9" type="ORF">B0I71DRAFT_19324</name>
    <name evidence="8" type="ORF">YALI1_D00798g</name>
</gene>
<keyword evidence="4 6" id="KW-0472">Membrane</keyword>